<evidence type="ECO:0000256" key="4">
    <source>
        <dbReference type="ARBA" id="ARBA00022989"/>
    </source>
</evidence>
<evidence type="ECO:0000313" key="12">
    <source>
        <dbReference type="Proteomes" id="UP000663879"/>
    </source>
</evidence>
<feature type="transmembrane region" description="Helical" evidence="8">
    <location>
        <begin position="287"/>
        <end position="307"/>
    </location>
</feature>
<feature type="transmembrane region" description="Helical" evidence="8">
    <location>
        <begin position="344"/>
        <end position="370"/>
    </location>
</feature>
<dbReference type="PANTHER" id="PTHR10877:SF194">
    <property type="entry name" value="LOCATION OF VULVA DEFECTIVE 1"/>
    <property type="match status" value="1"/>
</dbReference>
<feature type="domain" description="Polycystin cation channel PKD1/PKD2" evidence="9">
    <location>
        <begin position="153"/>
        <end position="376"/>
    </location>
</feature>
<dbReference type="Pfam" id="PF08016">
    <property type="entry name" value="PKD_channel"/>
    <property type="match status" value="1"/>
</dbReference>
<evidence type="ECO:0000256" key="5">
    <source>
        <dbReference type="ARBA" id="ARBA00023136"/>
    </source>
</evidence>
<evidence type="ECO:0000259" key="10">
    <source>
        <dbReference type="Pfam" id="PF20519"/>
    </source>
</evidence>
<feature type="disulfide bond" evidence="7">
    <location>
        <begin position="2"/>
        <end position="15"/>
    </location>
</feature>
<dbReference type="InterPro" id="IPR013122">
    <property type="entry name" value="PKD1_2_channel"/>
</dbReference>
<evidence type="ECO:0000256" key="8">
    <source>
        <dbReference type="SAM" id="Phobius"/>
    </source>
</evidence>
<evidence type="ECO:0000256" key="3">
    <source>
        <dbReference type="ARBA" id="ARBA00022692"/>
    </source>
</evidence>
<dbReference type="AlphaFoldDB" id="A0A814KXP0"/>
<dbReference type="GO" id="GO:0005262">
    <property type="term" value="F:calcium channel activity"/>
    <property type="evidence" value="ECO:0007669"/>
    <property type="project" value="TreeGrafter"/>
</dbReference>
<dbReference type="PRINTS" id="PR01433">
    <property type="entry name" value="POLYCYSTIN2"/>
</dbReference>
<evidence type="ECO:0000259" key="9">
    <source>
        <dbReference type="Pfam" id="PF08016"/>
    </source>
</evidence>
<organism evidence="11 12">
    <name type="scientific">Brachionus calyciflorus</name>
    <dbReference type="NCBI Taxonomy" id="104777"/>
    <lineage>
        <taxon>Eukaryota</taxon>
        <taxon>Metazoa</taxon>
        <taxon>Spiralia</taxon>
        <taxon>Gnathifera</taxon>
        <taxon>Rotifera</taxon>
        <taxon>Eurotatoria</taxon>
        <taxon>Monogononta</taxon>
        <taxon>Pseudotrocha</taxon>
        <taxon>Ploima</taxon>
        <taxon>Brachionidae</taxon>
        <taxon>Brachionus</taxon>
    </lineage>
</organism>
<dbReference type="GO" id="GO:0016020">
    <property type="term" value="C:membrane"/>
    <property type="evidence" value="ECO:0007669"/>
    <property type="project" value="UniProtKB-SubCell"/>
</dbReference>
<dbReference type="InterPro" id="IPR051223">
    <property type="entry name" value="Polycystin"/>
</dbReference>
<evidence type="ECO:0000313" key="11">
    <source>
        <dbReference type="EMBL" id="CAF1057235.1"/>
    </source>
</evidence>
<accession>A0A814KXP0</accession>
<dbReference type="EMBL" id="CAJNOC010005619">
    <property type="protein sequence ID" value="CAF1057235.1"/>
    <property type="molecule type" value="Genomic_DNA"/>
</dbReference>
<keyword evidence="5 8" id="KW-0472">Membrane</keyword>
<feature type="transmembrane region" description="Helical" evidence="8">
    <location>
        <begin position="108"/>
        <end position="132"/>
    </location>
</feature>
<feature type="transmembrane region" description="Helical" evidence="8">
    <location>
        <begin position="196"/>
        <end position="217"/>
    </location>
</feature>
<evidence type="ECO:0000256" key="2">
    <source>
        <dbReference type="ARBA" id="ARBA00007200"/>
    </source>
</evidence>
<evidence type="ECO:0000256" key="6">
    <source>
        <dbReference type="ARBA" id="ARBA00023180"/>
    </source>
</evidence>
<feature type="non-terminal residue" evidence="11">
    <location>
        <position position="1"/>
    </location>
</feature>
<evidence type="ECO:0000256" key="7">
    <source>
        <dbReference type="PIRSR" id="PIRSR603915-2"/>
    </source>
</evidence>
<dbReference type="Proteomes" id="UP000663879">
    <property type="component" value="Unassembled WGS sequence"/>
</dbReference>
<name>A0A814KXP0_9BILA</name>
<keyword evidence="6" id="KW-0325">Glycoprotein</keyword>
<feature type="domain" description="Polycystin" evidence="10">
    <location>
        <begin position="1"/>
        <end position="149"/>
    </location>
</feature>
<feature type="transmembrane region" description="Helical" evidence="8">
    <location>
        <begin position="247"/>
        <end position="267"/>
    </location>
</feature>
<dbReference type="PANTHER" id="PTHR10877">
    <property type="entry name" value="POLYCYSTIN FAMILY MEMBER"/>
    <property type="match status" value="1"/>
</dbReference>
<comment type="subcellular location">
    <subcellularLocation>
        <location evidence="1">Membrane</location>
        <topology evidence="1">Multi-pass membrane protein</topology>
    </subcellularLocation>
</comment>
<dbReference type="GO" id="GO:0050982">
    <property type="term" value="P:detection of mechanical stimulus"/>
    <property type="evidence" value="ECO:0007669"/>
    <property type="project" value="TreeGrafter"/>
</dbReference>
<dbReference type="Pfam" id="PF20519">
    <property type="entry name" value="Polycystin_dom"/>
    <property type="match status" value="1"/>
</dbReference>
<feature type="transmembrane region" description="Helical" evidence="8">
    <location>
        <begin position="313"/>
        <end position="332"/>
    </location>
</feature>
<dbReference type="OrthoDB" id="444119at2759"/>
<evidence type="ECO:0000256" key="1">
    <source>
        <dbReference type="ARBA" id="ARBA00004141"/>
    </source>
</evidence>
<comment type="caution">
    <text evidence="11">The sequence shown here is derived from an EMBL/GenBank/DDBJ whole genome shotgun (WGS) entry which is preliminary data.</text>
</comment>
<keyword evidence="12" id="KW-1185">Reference proteome</keyword>
<feature type="transmembrane region" description="Helical" evidence="8">
    <location>
        <begin position="152"/>
        <end position="176"/>
    </location>
</feature>
<reference evidence="11" key="1">
    <citation type="submission" date="2021-02" db="EMBL/GenBank/DDBJ databases">
        <authorList>
            <person name="Nowell W R."/>
        </authorList>
    </citation>
    <scope>NUCLEOTIDE SEQUENCE</scope>
    <source>
        <strain evidence="11">Ploen Becks lab</strain>
    </source>
</reference>
<dbReference type="GO" id="GO:0005509">
    <property type="term" value="F:calcium ion binding"/>
    <property type="evidence" value="ECO:0007669"/>
    <property type="project" value="InterPro"/>
</dbReference>
<protein>
    <submittedName>
        <fullName evidence="11">Uncharacterized protein</fullName>
    </submittedName>
</protein>
<proteinExistence type="inferred from homology"/>
<comment type="similarity">
    <text evidence="2">Belongs to the polycystin family.</text>
</comment>
<keyword evidence="4 8" id="KW-1133">Transmembrane helix</keyword>
<sequence length="720" mass="83618">SCKVNARFERTINYCSDELNIINHEKNRFGPKWISIENYTYDKSSSLKIIESFIYKKSDTLNSEPFIGLISTYLGGGYVYELNSDHKTLSEDLNFLNKNSWIDRNTRAIFIEFALYNPNIQLFSHCIILFEILPTGNMVKSYVLNPLNLFDFSTGLFSFEVISSIIYMIFVIFLFLKQLVELKREKCAYFKKFWTYIDLSIIAFSWAAFSIYIYRIYESDKIFEQIKTLNKTNNFINLQILAYFNEVLSFCLAFCAALGSLKFFKILNYNNRIRLLSETLKNGINEFLNFSLIFGIIWLAFIQVMYLNYHTLLSNYSSFIGAMETGFLIILGKYELKTMLIASPIFTTLIYVSYNLIIVFILLNIFFTLLNDSFNIVRNDAKNNKNEFEVGKYFKEIFNGILRRREKVYRSNISNIHADSYVESINSVDLNLAKNINKIERKINNLLLNHLCALSVTKKRDGNEKENIPPKTLKPCKCGSITHRRVSYSKCILNPINKTQHLTNSSQLPLQQHLITNIRQSQDQNQIILEHNTGVYQRMPLSVRKFENIHQNMLAIDPLNYPNLLQNHCIPNIFTNVDYQYPNQSNNIRSNMISGSSILDTNVIDQQTNQFQIQQTAYSLNIPINNQNIPETDNGNYSNSNVINNNSHLTLRDKNTNIISLNDLFDDSENENMNIEPIQTALVYQQNVRRKETSCACGSTSHKRKTYHSCPLNPYQVTTI</sequence>
<keyword evidence="3 8" id="KW-0812">Transmembrane</keyword>
<gene>
    <name evidence="11" type="ORF">OXX778_LOCUS19111</name>
</gene>
<dbReference type="InterPro" id="IPR003915">
    <property type="entry name" value="PKD_2"/>
</dbReference>
<dbReference type="InterPro" id="IPR046791">
    <property type="entry name" value="Polycystin_dom"/>
</dbReference>